<proteinExistence type="predicted"/>
<accession>A0ABW3JX76</accession>
<name>A0ABW3JX76_9BACT</name>
<dbReference type="Proteomes" id="UP001597112">
    <property type="component" value="Unassembled WGS sequence"/>
</dbReference>
<dbReference type="EC" id="3.1.-.-" evidence="2"/>
<protein>
    <submittedName>
        <fullName evidence="2">GSCFA domain-containing protein</fullName>
        <ecNumber evidence="2">3.1.-.-</ecNumber>
    </submittedName>
</protein>
<keyword evidence="2" id="KW-0378">Hydrolase</keyword>
<dbReference type="Pfam" id="PF08885">
    <property type="entry name" value="GSCFA"/>
    <property type="match status" value="1"/>
</dbReference>
<sequence>MNPFRTVLNAGVSTHTISLSDKILTLGSCFADAIGSRLVRSKVQALANPFGVLYNPHSIHRLLQYTVFNEPVPEHTFLKHQDIYLNYDFHSELSALQKDVLQHTLRNMIGATHHFLKDAQWLLITYGTAWVYERVDTGEVVANCHKQPAGQFQKSLLTHDTIVQSFDTIYRALKEFNPDLRIVLTVSPVRHIKDTLELNSVSKSILRVACHALQETYIDVEYYPAYEMQLDDLRDYRFYKADMIHPTEQAEDYIWEQFATRYFDAPLKSFIDRWKNIQQALAHKAFHPSSDAHQKFLNDTLKKLEELKSLVNVDEEIAFVKSQRTG</sequence>
<dbReference type="InterPro" id="IPR014982">
    <property type="entry name" value="GSCFA"/>
</dbReference>
<dbReference type="RefSeq" id="WP_377575397.1">
    <property type="nucleotide sequence ID" value="NZ_JBHTKA010000001.1"/>
</dbReference>
<feature type="domain" description="GSCFA" evidence="1">
    <location>
        <begin position="22"/>
        <end position="258"/>
    </location>
</feature>
<dbReference type="GO" id="GO:0016787">
    <property type="term" value="F:hydrolase activity"/>
    <property type="evidence" value="ECO:0007669"/>
    <property type="project" value="UniProtKB-KW"/>
</dbReference>
<comment type="caution">
    <text evidence="2">The sequence shown here is derived from an EMBL/GenBank/DDBJ whole genome shotgun (WGS) entry which is preliminary data.</text>
</comment>
<evidence type="ECO:0000313" key="3">
    <source>
        <dbReference type="Proteomes" id="UP001597112"/>
    </source>
</evidence>
<organism evidence="2 3">
    <name type="scientific">Ohtaekwangia kribbensis</name>
    <dbReference type="NCBI Taxonomy" id="688913"/>
    <lineage>
        <taxon>Bacteria</taxon>
        <taxon>Pseudomonadati</taxon>
        <taxon>Bacteroidota</taxon>
        <taxon>Cytophagia</taxon>
        <taxon>Cytophagales</taxon>
        <taxon>Fulvivirgaceae</taxon>
        <taxon>Ohtaekwangia</taxon>
    </lineage>
</organism>
<evidence type="ECO:0000313" key="2">
    <source>
        <dbReference type="EMBL" id="MFD0998539.1"/>
    </source>
</evidence>
<evidence type="ECO:0000259" key="1">
    <source>
        <dbReference type="Pfam" id="PF08885"/>
    </source>
</evidence>
<dbReference type="EMBL" id="JBHTKA010000001">
    <property type="protein sequence ID" value="MFD0998539.1"/>
    <property type="molecule type" value="Genomic_DNA"/>
</dbReference>
<reference evidence="3" key="1">
    <citation type="journal article" date="2019" name="Int. J. Syst. Evol. Microbiol.">
        <title>The Global Catalogue of Microorganisms (GCM) 10K type strain sequencing project: providing services to taxonomists for standard genome sequencing and annotation.</title>
        <authorList>
            <consortium name="The Broad Institute Genomics Platform"/>
            <consortium name="The Broad Institute Genome Sequencing Center for Infectious Disease"/>
            <person name="Wu L."/>
            <person name="Ma J."/>
        </authorList>
    </citation>
    <scope>NUCLEOTIDE SEQUENCE [LARGE SCALE GENOMIC DNA]</scope>
    <source>
        <strain evidence="3">CCUG 58938</strain>
    </source>
</reference>
<gene>
    <name evidence="2" type="ORF">ACFQ21_04445</name>
</gene>
<dbReference type="SUPFAM" id="SSF52266">
    <property type="entry name" value="SGNH hydrolase"/>
    <property type="match status" value="1"/>
</dbReference>
<keyword evidence="3" id="KW-1185">Reference proteome</keyword>